<dbReference type="EMBL" id="FPHX01000290">
    <property type="protein sequence ID" value="SFV86553.1"/>
    <property type="molecule type" value="Genomic_DNA"/>
</dbReference>
<accession>A0A1W1DXX0</accession>
<feature type="coiled-coil region" evidence="2">
    <location>
        <begin position="200"/>
        <end position="238"/>
    </location>
</feature>
<evidence type="ECO:0000259" key="3">
    <source>
        <dbReference type="PROSITE" id="PS50914"/>
    </source>
</evidence>
<keyword evidence="1" id="KW-0732">Signal</keyword>
<reference evidence="4" key="1">
    <citation type="submission" date="2016-10" db="EMBL/GenBank/DDBJ databases">
        <authorList>
            <person name="de Groot N.N."/>
        </authorList>
    </citation>
    <scope>NUCLEOTIDE SEQUENCE</scope>
</reference>
<sequence length="244" mass="27246">MKKTLLLSTLILSSIFLSGCIVSTASTVSTVVSVTNERRTTGEMIDDKTIGLRLLAWSTKDSKISDTHVNFMSFDRVVLATGEAPNNDLRSYIVKQVQVIDPKVKSVINEIIVGTNSGYLSRIKDVAITTQVEVLFQDQEVFHPTHVKVMTENQTVYLMGKVTKREADKAATTAAKAKGVRKIVKLFDYLKTRPTAEVERDRQRELNDQKTAELKKQQAELDAKKAELKKQLRALGDNTEGTPY</sequence>
<keyword evidence="2" id="KW-0175">Coiled coil</keyword>
<dbReference type="AlphaFoldDB" id="A0A1W1DXX0"/>
<name>A0A1W1DXX0_9ZZZZ</name>
<protein>
    <submittedName>
        <fullName evidence="4">21 kDa hemolysin</fullName>
    </submittedName>
</protein>
<dbReference type="InterPro" id="IPR051686">
    <property type="entry name" value="Lipoprotein_DolP"/>
</dbReference>
<evidence type="ECO:0000256" key="1">
    <source>
        <dbReference type="ARBA" id="ARBA00022729"/>
    </source>
</evidence>
<evidence type="ECO:0000313" key="4">
    <source>
        <dbReference type="EMBL" id="SFV86553.1"/>
    </source>
</evidence>
<dbReference type="PANTHER" id="PTHR34606">
    <property type="entry name" value="BON DOMAIN-CONTAINING PROTEIN"/>
    <property type="match status" value="1"/>
</dbReference>
<dbReference type="PANTHER" id="PTHR34606:SF4">
    <property type="entry name" value="OUTER MEMBRANE LIPOPROTEIN DOLP"/>
    <property type="match status" value="1"/>
</dbReference>
<gene>
    <name evidence="4" type="ORF">MNB_SUP05-9-1033</name>
</gene>
<dbReference type="PROSITE" id="PS50914">
    <property type="entry name" value="BON"/>
    <property type="match status" value="1"/>
</dbReference>
<dbReference type="PROSITE" id="PS51257">
    <property type="entry name" value="PROKAR_LIPOPROTEIN"/>
    <property type="match status" value="1"/>
</dbReference>
<dbReference type="InterPro" id="IPR014004">
    <property type="entry name" value="Transpt-assoc_nodulatn_dom_bac"/>
</dbReference>
<evidence type="ECO:0000256" key="2">
    <source>
        <dbReference type="SAM" id="Coils"/>
    </source>
</evidence>
<organism evidence="4">
    <name type="scientific">hydrothermal vent metagenome</name>
    <dbReference type="NCBI Taxonomy" id="652676"/>
    <lineage>
        <taxon>unclassified sequences</taxon>
        <taxon>metagenomes</taxon>
        <taxon>ecological metagenomes</taxon>
    </lineage>
</organism>
<proteinExistence type="predicted"/>
<dbReference type="SMART" id="SM00749">
    <property type="entry name" value="BON"/>
    <property type="match status" value="2"/>
</dbReference>
<dbReference type="Pfam" id="PF04972">
    <property type="entry name" value="BON"/>
    <property type="match status" value="2"/>
</dbReference>
<dbReference type="InterPro" id="IPR007055">
    <property type="entry name" value="BON_dom"/>
</dbReference>
<feature type="domain" description="BON" evidence="3">
    <location>
        <begin position="124"/>
        <end position="194"/>
    </location>
</feature>